<protein>
    <submittedName>
        <fullName evidence="3">Stearoyl-CoA 9-desaturase</fullName>
    </submittedName>
</protein>
<evidence type="ECO:0000313" key="4">
    <source>
        <dbReference type="Proteomes" id="UP000318710"/>
    </source>
</evidence>
<dbReference type="AlphaFoldDB" id="A0A520N390"/>
<dbReference type="InterPro" id="IPR005804">
    <property type="entry name" value="FA_desaturase_dom"/>
</dbReference>
<feature type="transmembrane region" description="Helical" evidence="1">
    <location>
        <begin position="93"/>
        <end position="111"/>
    </location>
</feature>
<evidence type="ECO:0000313" key="3">
    <source>
        <dbReference type="EMBL" id="RZO27952.1"/>
    </source>
</evidence>
<keyword evidence="1" id="KW-1133">Transmembrane helix</keyword>
<reference evidence="3 4" key="1">
    <citation type="submission" date="2019-02" db="EMBL/GenBank/DDBJ databases">
        <title>Prokaryotic population dynamics and viral predation in marine succession experiment using metagenomics: the confinement effect.</title>
        <authorList>
            <person name="Haro-Moreno J.M."/>
            <person name="Rodriguez-Valera F."/>
            <person name="Lopez-Perez M."/>
        </authorList>
    </citation>
    <scope>NUCLEOTIDE SEQUENCE [LARGE SCALE GENOMIC DNA]</scope>
    <source>
        <strain evidence="3">MED-G160</strain>
    </source>
</reference>
<feature type="transmembrane region" description="Helical" evidence="1">
    <location>
        <begin position="55"/>
        <end position="73"/>
    </location>
</feature>
<dbReference type="EMBL" id="SHBF01000007">
    <property type="protein sequence ID" value="RZO27952.1"/>
    <property type="molecule type" value="Genomic_DNA"/>
</dbReference>
<keyword evidence="1" id="KW-0812">Transmembrane</keyword>
<evidence type="ECO:0000256" key="1">
    <source>
        <dbReference type="SAM" id="Phobius"/>
    </source>
</evidence>
<keyword evidence="1" id="KW-0472">Membrane</keyword>
<sequence length="300" mass="35219">MRFDSSNIPAEFSFEKEKEVARKFAQRFQWEMMLIGIGQALVWLSTWFLVINNYISLFVGFILASICACLAYLPSHEAQHGNYSRGNKKKRWLDTLIGHVSLITLMYPYPIMQATHMKHHANTNNPEKDFDHGIVSCKNPWEVFLYTLQGPDKAYKEYYDVHKGDKNFVNKFSRGLLVSWVQKSVQLVLVVIFPLETLFLWFLPRKIGTFYTALNFSWYPHQGLEVGRYKDSKFYMFKYIPRYLTHSMQLHFVHHLHPNIGHHDEPKAIIELKPFLIARGVPGAEEIPDRITYNPLIKFN</sequence>
<feature type="domain" description="Fatty acid desaturase" evidence="2">
    <location>
        <begin position="58"/>
        <end position="275"/>
    </location>
</feature>
<dbReference type="Proteomes" id="UP000318710">
    <property type="component" value="Unassembled WGS sequence"/>
</dbReference>
<dbReference type="GO" id="GO:0006629">
    <property type="term" value="P:lipid metabolic process"/>
    <property type="evidence" value="ECO:0007669"/>
    <property type="project" value="InterPro"/>
</dbReference>
<feature type="transmembrane region" description="Helical" evidence="1">
    <location>
        <begin position="32"/>
        <end position="49"/>
    </location>
</feature>
<proteinExistence type="predicted"/>
<dbReference type="Pfam" id="PF00487">
    <property type="entry name" value="FA_desaturase"/>
    <property type="match status" value="1"/>
</dbReference>
<dbReference type="CDD" id="cd03514">
    <property type="entry name" value="CrtR_beta-carotene-hydroxylase"/>
    <property type="match status" value="1"/>
</dbReference>
<feature type="transmembrane region" description="Helical" evidence="1">
    <location>
        <begin position="184"/>
        <end position="203"/>
    </location>
</feature>
<comment type="caution">
    <text evidence="3">The sequence shown here is derived from an EMBL/GenBank/DDBJ whole genome shotgun (WGS) entry which is preliminary data.</text>
</comment>
<name>A0A520N390_9GAMM</name>
<organism evidence="3 4">
    <name type="scientific">SAR86 cluster bacterium</name>
    <dbReference type="NCBI Taxonomy" id="2030880"/>
    <lineage>
        <taxon>Bacteria</taxon>
        <taxon>Pseudomonadati</taxon>
        <taxon>Pseudomonadota</taxon>
        <taxon>Gammaproteobacteria</taxon>
        <taxon>SAR86 cluster</taxon>
    </lineage>
</organism>
<evidence type="ECO:0000259" key="2">
    <source>
        <dbReference type="Pfam" id="PF00487"/>
    </source>
</evidence>
<gene>
    <name evidence="3" type="ORF">EVA93_01865</name>
</gene>
<accession>A0A520N390</accession>